<feature type="compositionally biased region" description="Polar residues" evidence="1">
    <location>
        <begin position="228"/>
        <end position="238"/>
    </location>
</feature>
<feature type="compositionally biased region" description="Pro residues" evidence="1">
    <location>
        <begin position="137"/>
        <end position="153"/>
    </location>
</feature>
<dbReference type="PANTHER" id="PTHR37327:SF1">
    <property type="entry name" value="MICROTUBULE INTERACTING AND TRANSPORT DOMAIN-CONTAINING PROTEIN"/>
    <property type="match status" value="1"/>
</dbReference>
<feature type="region of interest" description="Disordered" evidence="1">
    <location>
        <begin position="294"/>
        <end position="315"/>
    </location>
</feature>
<sequence>MSEVSRSESGLEPDELLSTSANGRVRTISGSVSSTSTSIPNPSTPPNLDEGYLDVSARWGGEHETRSNAVRSSRMIGNRVGVSPPPPPGPPPSDPPPLPPAPSSHPFATSSRPRPSARLSSLSSLRKSGMISSRPSSPGPSGPPPSNDLPPLPTTLTQNTPPKDKEKDKDRDPSRPNHVRQSSQSNTPPTISPRASSLFNQPGPSGTKHDSLGTPITLNKKLPEHVQPQPTNSATAGPSSKPPRTPSRHLLQTALDLAQKAVEMDKNNDVLGALAAYREAVSRLKAVMERVGVEPAGDKKSGKKGKSEEEGRTLRGIHDAYVARIQLLSSYETNPEADTPASAEAGPSKPRHISQPSTSTSTLVPHSTSSTEGTPRPSLDDGGMTGIGNFMLADSGDQSFDASALSPARPKAAVSAIKAQPPAIPQDTPPPTMEQRSQSTDIPTSLNQQNLNGQAIAAPSVSQQKGSIPSIGLGYPTSPPSNTPHTSTPMKSHISSSSISGDTEGSPSSSKSRLKRPNRPSMGLDMEADLTGIDGVADEKVEMLARTPRESHMPSSLGSSNDRRSSNQSNRRVIPDSPQSVKSDIERPLPPLPNSASSQNGQPRKSSLTGSSKPLPTPQGVLLVSPTTTQGTISQRRQSRPLSGTISTLLDQPQQTAAFPVSSSNSSVRSVSQSSIGTRIRAKSQPGQRPNAGIGIDQGPGGSSIPPVPTNQLRHKSSFSSSSQLGIGMVPPQISRQPSGSAENQGLRIETHHSPSPAGAGGRLAPPVNITNRAGISPRSLPPLPDTALTATSGGTLISPLPETQPSEVLHRPFHLLRVLHSSMDPEGSGSYLTGSIHISSSIWNLSQNGRNTIGPPKIAAQEVKMRCLESLILHFESIRITGQGLLNGPRRHSRPGGSGGGANNSKLAEEFCLTLDELDEEMDNTYKLLSKGGVMLGLASGGWKGKKHGGTTKSWGSRISRSMDKMTNSRSTTDKSGMEGTDKYVDLLANLCIGAQVINEHLLNFTSPSRGQMECTAAYASLPEQSYRNIESRLKRTSEFVGSIIVPFVLDDFKQFLLRYLKGGVKYLED</sequence>
<keyword evidence="3" id="KW-1185">Reference proteome</keyword>
<evidence type="ECO:0000313" key="2">
    <source>
        <dbReference type="EMBL" id="WVW79242.1"/>
    </source>
</evidence>
<feature type="compositionally biased region" description="Low complexity" evidence="1">
    <location>
        <begin position="555"/>
        <end position="572"/>
    </location>
</feature>
<dbReference type="PANTHER" id="PTHR37327">
    <property type="entry name" value="CHROMOSOME 1, WHOLE GENOME SHOTGUN SEQUENCE"/>
    <property type="match status" value="1"/>
</dbReference>
<protein>
    <recommendedName>
        <fullName evidence="4">MIT domain-containing protein</fullName>
    </recommendedName>
</protein>
<dbReference type="AlphaFoldDB" id="A0AAJ8K1S0"/>
<feature type="region of interest" description="Disordered" evidence="1">
    <location>
        <begin position="885"/>
        <end position="906"/>
    </location>
</feature>
<evidence type="ECO:0008006" key="4">
    <source>
        <dbReference type="Google" id="ProtNLM"/>
    </source>
</evidence>
<evidence type="ECO:0000256" key="1">
    <source>
        <dbReference type="SAM" id="MobiDB-lite"/>
    </source>
</evidence>
<name>A0AAJ8K1S0_9TREE</name>
<feature type="compositionally biased region" description="Polar residues" evidence="1">
    <location>
        <begin position="789"/>
        <end position="805"/>
    </location>
</feature>
<dbReference type="KEGG" id="kbi:30208980"/>
<feature type="compositionally biased region" description="Polar residues" evidence="1">
    <location>
        <begin position="179"/>
        <end position="204"/>
    </location>
</feature>
<feature type="compositionally biased region" description="Polar residues" evidence="1">
    <location>
        <begin position="734"/>
        <end position="744"/>
    </location>
</feature>
<feature type="region of interest" description="Disordered" evidence="1">
    <location>
        <begin position="547"/>
        <end position="641"/>
    </location>
</feature>
<dbReference type="RefSeq" id="XP_065725320.1">
    <property type="nucleotide sequence ID" value="XM_065869248.1"/>
</dbReference>
<feature type="compositionally biased region" description="Pro residues" evidence="1">
    <location>
        <begin position="422"/>
        <end position="432"/>
    </location>
</feature>
<dbReference type="EMBL" id="CP144541">
    <property type="protein sequence ID" value="WVW79242.1"/>
    <property type="molecule type" value="Genomic_DNA"/>
</dbReference>
<dbReference type="SUPFAM" id="SSF116846">
    <property type="entry name" value="MIT domain"/>
    <property type="match status" value="1"/>
</dbReference>
<dbReference type="Gene3D" id="1.20.58.80">
    <property type="entry name" value="Phosphotransferase system, lactose/cellobiose-type IIA subunit"/>
    <property type="match status" value="1"/>
</dbReference>
<feature type="compositionally biased region" description="Polar residues" evidence="1">
    <location>
        <begin position="354"/>
        <end position="373"/>
    </location>
</feature>
<feature type="compositionally biased region" description="Polar residues" evidence="1">
    <location>
        <begin position="625"/>
        <end position="641"/>
    </location>
</feature>
<feature type="region of interest" description="Disordered" evidence="1">
    <location>
        <begin position="1"/>
        <end position="250"/>
    </location>
</feature>
<feature type="region of interest" description="Disordered" evidence="1">
    <location>
        <begin position="656"/>
        <end position="805"/>
    </location>
</feature>
<feature type="compositionally biased region" description="Low complexity" evidence="1">
    <location>
        <begin position="483"/>
        <end position="511"/>
    </location>
</feature>
<feature type="compositionally biased region" description="Low complexity" evidence="1">
    <location>
        <begin position="104"/>
        <end position="136"/>
    </location>
</feature>
<proteinExistence type="predicted"/>
<feature type="compositionally biased region" description="Low complexity" evidence="1">
    <location>
        <begin position="23"/>
        <end position="41"/>
    </location>
</feature>
<feature type="compositionally biased region" description="Low complexity" evidence="1">
    <location>
        <begin position="661"/>
        <end position="675"/>
    </location>
</feature>
<feature type="compositionally biased region" description="Polar residues" evidence="1">
    <location>
        <begin position="594"/>
        <end position="614"/>
    </location>
</feature>
<feature type="compositionally biased region" description="Pro residues" evidence="1">
    <location>
        <begin position="83"/>
        <end position="103"/>
    </location>
</feature>
<dbReference type="GeneID" id="30208980"/>
<feature type="region of interest" description="Disordered" evidence="1">
    <location>
        <begin position="458"/>
        <end position="530"/>
    </location>
</feature>
<evidence type="ECO:0000313" key="3">
    <source>
        <dbReference type="Proteomes" id="UP000092730"/>
    </source>
</evidence>
<reference evidence="2" key="2">
    <citation type="submission" date="2024-02" db="EMBL/GenBank/DDBJ databases">
        <title>Comparative genomics of Cryptococcus and Kwoniella reveals pathogenesis evolution and contrasting modes of karyotype evolution via chromosome fusion or intercentromeric recombination.</title>
        <authorList>
            <person name="Coelho M.A."/>
            <person name="David-Palma M."/>
            <person name="Shea T."/>
            <person name="Bowers K."/>
            <person name="McGinley-Smith S."/>
            <person name="Mohammad A.W."/>
            <person name="Gnirke A."/>
            <person name="Yurkov A.M."/>
            <person name="Nowrousian M."/>
            <person name="Sun S."/>
            <person name="Cuomo C.A."/>
            <person name="Heitman J."/>
        </authorList>
    </citation>
    <scope>NUCLEOTIDE SEQUENCE</scope>
    <source>
        <strain evidence="2">CBS 10118</strain>
    </source>
</reference>
<reference evidence="2" key="1">
    <citation type="submission" date="2013-07" db="EMBL/GenBank/DDBJ databases">
        <authorList>
            <consortium name="The Broad Institute Genome Sequencing Platform"/>
            <person name="Cuomo C."/>
            <person name="Litvintseva A."/>
            <person name="Chen Y."/>
            <person name="Heitman J."/>
            <person name="Sun S."/>
            <person name="Springer D."/>
            <person name="Dromer F."/>
            <person name="Young S.K."/>
            <person name="Zeng Q."/>
            <person name="Gargeya S."/>
            <person name="Fitzgerald M."/>
            <person name="Abouelleil A."/>
            <person name="Alvarado L."/>
            <person name="Berlin A.M."/>
            <person name="Chapman S.B."/>
            <person name="Dewar J."/>
            <person name="Goldberg J."/>
            <person name="Griggs A."/>
            <person name="Gujja S."/>
            <person name="Hansen M."/>
            <person name="Howarth C."/>
            <person name="Imamovic A."/>
            <person name="Larimer J."/>
            <person name="McCowan C."/>
            <person name="Murphy C."/>
            <person name="Pearson M."/>
            <person name="Priest M."/>
            <person name="Roberts A."/>
            <person name="Saif S."/>
            <person name="Shea T."/>
            <person name="Sykes S."/>
            <person name="Wortman J."/>
            <person name="Nusbaum C."/>
            <person name="Birren B."/>
        </authorList>
    </citation>
    <scope>NUCLEOTIDE SEQUENCE</scope>
    <source>
        <strain evidence="2">CBS 10118</strain>
    </source>
</reference>
<organism evidence="2 3">
    <name type="scientific">Kwoniella bestiolae CBS 10118</name>
    <dbReference type="NCBI Taxonomy" id="1296100"/>
    <lineage>
        <taxon>Eukaryota</taxon>
        <taxon>Fungi</taxon>
        <taxon>Dikarya</taxon>
        <taxon>Basidiomycota</taxon>
        <taxon>Agaricomycotina</taxon>
        <taxon>Tremellomycetes</taxon>
        <taxon>Tremellales</taxon>
        <taxon>Cryptococcaceae</taxon>
        <taxon>Kwoniella</taxon>
    </lineage>
</organism>
<dbReference type="InterPro" id="IPR036181">
    <property type="entry name" value="MIT_dom_sf"/>
</dbReference>
<dbReference type="Proteomes" id="UP000092730">
    <property type="component" value="Chromosome 1"/>
</dbReference>
<feature type="compositionally biased region" description="Basic and acidic residues" evidence="1">
    <location>
        <begin position="162"/>
        <end position="175"/>
    </location>
</feature>
<feature type="compositionally biased region" description="Polar residues" evidence="1">
    <location>
        <begin position="434"/>
        <end position="446"/>
    </location>
</feature>
<feature type="region of interest" description="Disordered" evidence="1">
    <location>
        <begin position="333"/>
        <end position="446"/>
    </location>
</feature>
<accession>A0AAJ8K1S0</accession>
<gene>
    <name evidence="2" type="ORF">I302_101208</name>
</gene>